<dbReference type="InterPro" id="IPR004219">
    <property type="entry name" value="TTvirus_Unk"/>
</dbReference>
<comment type="subcellular location">
    <subcellularLocation>
        <location evidence="1 7">Virion</location>
    </subcellularLocation>
</comment>
<evidence type="ECO:0000256" key="6">
    <source>
        <dbReference type="ARBA" id="ARBA00022844"/>
    </source>
</evidence>
<dbReference type="EMBL" id="PP856954">
    <property type="protein sequence ID" value="XBU06501.1"/>
    <property type="molecule type" value="Genomic_DNA"/>
</dbReference>
<comment type="function">
    <text evidence="7">Self-assembles to form an icosahedral capsid.</text>
</comment>
<sequence>MAWGWWRRQWTWPRRRRWRQWRRRRRVRRRRPRRPVRRRRQRRVRRRFYRGRRRGWRRRRYIRRRRRLRRKKLVLTQWQPATRRKCVIKGVLPLVWCGYLRSGRNYALHSDDTVKQGEPFGGSLSTTSFNLRVLYDQHQRGLNKWTFPNDQLDLARYKGCKFIFYRNKMTDFIAQYDIVAPYSLDKNSSPSYAPGIMMQAKNKILIPSYNTKPRGRQKISVKIPPPKLFVDKWYSQEDLCSVNLVSLAVSAADFVHPFGSPQTDNPCVTFQVCESFLNSVIGFSSTKHKQVLENMYEKNQYWASHLTPYFVVGLKNPYPQNKTNGACTSSHTHNATYSLTTENIKICGDTNYQWYPYNMKQHKETLNNIRHQYFQWLTTEAPAATQSELGMPNPHPTPTNDYYEYHLGLFSPIFIGPTRTNNLFPAAYFDCTYNPLNDKGIGNHVWFQYNSKADTQIATTGLYCHIEDKPLWAALYGYEDFVESVLGPNVDAESVGLVIVICPYTIPPLYDKKNPNMGWIFYDTKFGNGKWIDGRGHIPIYWQTRWRPEMMFQHEVIRDIVQTGPFSYKDELKNSVLVAKYKFYFTWGGNMVSQQSIRNPCKTDGHDSDSNRYPRDVQIVDPLTMGPRWVFHAWDWRRGYVSEQALKRVSEKPLDYEEYFKKPKRPRIFPSSEGAEQSHRLEEGSSSEEEKSLSLIEETTPAIQEQFRKQLKRQQRLGQQLKLLQLHLLKTQAGLQINPLLFTHA</sequence>
<protein>
    <recommendedName>
        <fullName evidence="3 7">Capsid protein</fullName>
    </recommendedName>
</protein>
<keyword evidence="5 7" id="KW-0167">Capsid protein</keyword>
<comment type="similarity">
    <text evidence="2 7">Belongs to the anelloviridae capsid protein family.</text>
</comment>
<feature type="region of interest" description="Disordered" evidence="8">
    <location>
        <begin position="667"/>
        <end position="695"/>
    </location>
</feature>
<name>A0AAU7SSR6_9VIRU</name>
<evidence type="ECO:0000256" key="4">
    <source>
        <dbReference type="ARBA" id="ARBA00022431"/>
    </source>
</evidence>
<organism evidence="9">
    <name type="scientific">Alphatorquevirus homin19</name>
    <dbReference type="NCBI Taxonomy" id="3048420"/>
    <lineage>
        <taxon>Viruses</taxon>
        <taxon>Monodnaviria</taxon>
        <taxon>Shotokuvirae</taxon>
        <taxon>Commensaviricota</taxon>
        <taxon>Cardeaviricetes</taxon>
        <taxon>Sanitavirales</taxon>
        <taxon>Anelloviridae</taxon>
        <taxon>Alphatorquevirus</taxon>
    </lineage>
</organism>
<evidence type="ECO:0000256" key="8">
    <source>
        <dbReference type="SAM" id="MobiDB-lite"/>
    </source>
</evidence>
<evidence type="ECO:0000256" key="5">
    <source>
        <dbReference type="ARBA" id="ARBA00022561"/>
    </source>
</evidence>
<evidence type="ECO:0000313" key="9">
    <source>
        <dbReference type="EMBL" id="XBU06501.1"/>
    </source>
</evidence>
<keyword evidence="6 7" id="KW-0946">Virion</keyword>
<evidence type="ECO:0000256" key="1">
    <source>
        <dbReference type="ARBA" id="ARBA00004328"/>
    </source>
</evidence>
<dbReference type="GO" id="GO:0039615">
    <property type="term" value="C:T=1 icosahedral viral capsid"/>
    <property type="evidence" value="ECO:0007669"/>
    <property type="project" value="UniProtKB-UniRule"/>
</dbReference>
<proteinExistence type="inferred from homology"/>
<feature type="compositionally biased region" description="Basic and acidic residues" evidence="8">
    <location>
        <begin position="676"/>
        <end position="692"/>
    </location>
</feature>
<reference evidence="9" key="1">
    <citation type="submission" date="2024-05" db="EMBL/GenBank/DDBJ databases">
        <authorList>
            <person name="Laubscher F."/>
            <person name="Chudzinski V."/>
            <person name="Cordey S."/>
            <person name="Hosszu-Fellous K."/>
            <person name="Kaiser L."/>
        </authorList>
    </citation>
    <scope>NUCLEOTIDE SEQUENCE</scope>
    <source>
        <strain evidence="9">1020D1-0</strain>
    </source>
</reference>
<accession>A0AAU7SSR6</accession>
<keyword evidence="4 7" id="KW-1140">T=1 icosahedral capsid protein</keyword>
<evidence type="ECO:0000256" key="3">
    <source>
        <dbReference type="ARBA" id="ARBA00018091"/>
    </source>
</evidence>
<evidence type="ECO:0000256" key="2">
    <source>
        <dbReference type="ARBA" id="ARBA00006131"/>
    </source>
</evidence>
<dbReference type="Pfam" id="PF02956">
    <property type="entry name" value="TT_ORF1"/>
    <property type="match status" value="1"/>
</dbReference>
<evidence type="ECO:0000256" key="7">
    <source>
        <dbReference type="RuleBase" id="RU361230"/>
    </source>
</evidence>